<dbReference type="InterPro" id="IPR001020">
    <property type="entry name" value="PTS_HPr_His_P_site"/>
</dbReference>
<gene>
    <name evidence="6" type="ORF">GF068_10050</name>
</gene>
<dbReference type="EMBL" id="WJIE01000002">
    <property type="protein sequence ID" value="MRG92268.1"/>
    <property type="molecule type" value="Genomic_DNA"/>
</dbReference>
<evidence type="ECO:0000256" key="3">
    <source>
        <dbReference type="ARBA" id="ARBA00022490"/>
    </source>
</evidence>
<comment type="similarity">
    <text evidence="2">Belongs to the HPr family.</text>
</comment>
<dbReference type="InterPro" id="IPR050399">
    <property type="entry name" value="HPr"/>
</dbReference>
<dbReference type="SUPFAM" id="SSF55594">
    <property type="entry name" value="HPr-like"/>
    <property type="match status" value="1"/>
</dbReference>
<dbReference type="PRINTS" id="PR00107">
    <property type="entry name" value="PHOSPHOCPHPR"/>
</dbReference>
<sequence>MSGGSATGRFTIVNARGLHARAATKLVQLAGKYPCEVTVAGPDGQEANAKSVMGVLLLCGGVGTVLEVKARGESSSEAVRAIGELIAARFGEHE</sequence>
<keyword evidence="3" id="KW-0963">Cytoplasm</keyword>
<dbReference type="PANTHER" id="PTHR33705:SF2">
    <property type="entry name" value="PHOSPHOCARRIER PROTEIN NPR"/>
    <property type="match status" value="1"/>
</dbReference>
<keyword evidence="7" id="KW-1185">Reference proteome</keyword>
<dbReference type="InterPro" id="IPR000032">
    <property type="entry name" value="HPr-like"/>
</dbReference>
<proteinExistence type="inferred from homology"/>
<evidence type="ECO:0000256" key="4">
    <source>
        <dbReference type="ARBA" id="ARBA00022683"/>
    </source>
</evidence>
<reference evidence="6 7" key="1">
    <citation type="submission" date="2019-10" db="EMBL/GenBank/DDBJ databases">
        <title>A soil myxobacterium in the family Polyangiaceae.</title>
        <authorList>
            <person name="Li Y."/>
            <person name="Wang J."/>
        </authorList>
    </citation>
    <scope>NUCLEOTIDE SEQUENCE [LARGE SCALE GENOMIC DNA]</scope>
    <source>
        <strain evidence="6 7">DSM 14734</strain>
    </source>
</reference>
<organism evidence="6 7">
    <name type="scientific">Polyangium spumosum</name>
    <dbReference type="NCBI Taxonomy" id="889282"/>
    <lineage>
        <taxon>Bacteria</taxon>
        <taxon>Pseudomonadati</taxon>
        <taxon>Myxococcota</taxon>
        <taxon>Polyangia</taxon>
        <taxon>Polyangiales</taxon>
        <taxon>Polyangiaceae</taxon>
        <taxon>Polyangium</taxon>
    </lineage>
</organism>
<dbReference type="RefSeq" id="WP_338046312.1">
    <property type="nucleotide sequence ID" value="NZ_WJIE01000002.1"/>
</dbReference>
<comment type="subcellular location">
    <subcellularLocation>
        <location evidence="1">Cytoplasm</location>
    </subcellularLocation>
</comment>
<dbReference type="NCBIfam" id="TIGR01003">
    <property type="entry name" value="PTS_HPr_family"/>
    <property type="match status" value="1"/>
</dbReference>
<dbReference type="Pfam" id="PF00381">
    <property type="entry name" value="PTS-HPr"/>
    <property type="match status" value="1"/>
</dbReference>
<dbReference type="PROSITE" id="PS00369">
    <property type="entry name" value="PTS_HPR_HIS"/>
    <property type="match status" value="1"/>
</dbReference>
<feature type="domain" description="HPr" evidence="5">
    <location>
        <begin position="5"/>
        <end position="93"/>
    </location>
</feature>
<accession>A0A6N7PJS7</accession>
<evidence type="ECO:0000313" key="6">
    <source>
        <dbReference type="EMBL" id="MRG92268.1"/>
    </source>
</evidence>
<comment type="caution">
    <text evidence="6">The sequence shown here is derived from an EMBL/GenBank/DDBJ whole genome shotgun (WGS) entry which is preliminary data.</text>
</comment>
<dbReference type="AlphaFoldDB" id="A0A6N7PJS7"/>
<name>A0A6N7PJS7_9BACT</name>
<evidence type="ECO:0000256" key="2">
    <source>
        <dbReference type="ARBA" id="ARBA00010736"/>
    </source>
</evidence>
<dbReference type="PROSITE" id="PS51350">
    <property type="entry name" value="PTS_HPR_DOM"/>
    <property type="match status" value="1"/>
</dbReference>
<evidence type="ECO:0000313" key="7">
    <source>
        <dbReference type="Proteomes" id="UP000440224"/>
    </source>
</evidence>
<evidence type="ECO:0000256" key="1">
    <source>
        <dbReference type="ARBA" id="ARBA00004496"/>
    </source>
</evidence>
<dbReference type="Proteomes" id="UP000440224">
    <property type="component" value="Unassembled WGS sequence"/>
</dbReference>
<dbReference type="InterPro" id="IPR035895">
    <property type="entry name" value="HPr-like_sf"/>
</dbReference>
<evidence type="ECO:0000259" key="5">
    <source>
        <dbReference type="PROSITE" id="PS51350"/>
    </source>
</evidence>
<protein>
    <submittedName>
        <fullName evidence="6">HPr family phosphocarrier protein</fullName>
    </submittedName>
</protein>
<dbReference type="GO" id="GO:0005737">
    <property type="term" value="C:cytoplasm"/>
    <property type="evidence" value="ECO:0007669"/>
    <property type="project" value="UniProtKB-SubCell"/>
</dbReference>
<dbReference type="Gene3D" id="3.30.1340.10">
    <property type="entry name" value="HPr-like"/>
    <property type="match status" value="1"/>
</dbReference>
<dbReference type="GO" id="GO:0009401">
    <property type="term" value="P:phosphoenolpyruvate-dependent sugar phosphotransferase system"/>
    <property type="evidence" value="ECO:0007669"/>
    <property type="project" value="UniProtKB-KW"/>
</dbReference>
<dbReference type="PANTHER" id="PTHR33705">
    <property type="entry name" value="PHOSPHOCARRIER PROTEIN HPR"/>
    <property type="match status" value="1"/>
</dbReference>
<keyword evidence="4" id="KW-0598">Phosphotransferase system</keyword>